<proteinExistence type="predicted"/>
<dbReference type="RefSeq" id="WP_316558420.1">
    <property type="nucleotide sequence ID" value="NZ_CP131059.1"/>
</dbReference>
<dbReference type="Pfam" id="PF20217">
    <property type="entry name" value="DUF6577"/>
    <property type="match status" value="1"/>
</dbReference>
<sequence length="239" mass="28386">MKQKLDLIKFKKQLSNQNVCQVNDFFNYYSKKEPKISKATVNWRIHDLVEKGVIQRVGRGTYEFGETTTFTQEPSEKTKEIGKIILDNYSEIKFCVWEMAFVNKLNQHLINYNIYFVDVERAASKYMYYDLKSIYRDVIRVQDLYEDISEFAEYIIVRPFVTDSPLMTGSEMPLPALEKILVDLYSDKEFSPFQNNEIYHIYENAFDNYTINRNTMLRYAGRKGKRSKISDLLTELNRQ</sequence>
<protein>
    <submittedName>
        <fullName evidence="1">Uncharacterized protein</fullName>
    </submittedName>
</protein>
<name>A0AA96ZSF6_9EURY</name>
<gene>
    <name evidence="1" type="ORF">MmiHf6_07120</name>
</gene>
<dbReference type="KEGG" id="mehf:MmiHf6_07120"/>
<dbReference type="InterPro" id="IPR046484">
    <property type="entry name" value="DUF6577"/>
</dbReference>
<dbReference type="AlphaFoldDB" id="A0AA96ZSF6"/>
<accession>A0AA96ZSF6</accession>
<evidence type="ECO:0000313" key="2">
    <source>
        <dbReference type="Proteomes" id="UP001302978"/>
    </source>
</evidence>
<dbReference type="Proteomes" id="UP001302978">
    <property type="component" value="Chromosome"/>
</dbReference>
<dbReference type="GeneID" id="85195222"/>
<keyword evidence="2" id="KW-1185">Reference proteome</keyword>
<dbReference type="EMBL" id="CP131059">
    <property type="protein sequence ID" value="WNY23405.1"/>
    <property type="molecule type" value="Genomic_DNA"/>
</dbReference>
<reference evidence="1 2" key="1">
    <citation type="submission" date="2023-07" db="EMBL/GenBank/DDBJ databases">
        <title>Closed genoem sequence of Methanomicrococcus sp. Hf6.</title>
        <authorList>
            <person name="Poehlein A."/>
            <person name="Protasov E."/>
            <person name="Platt K."/>
            <person name="Reeh H."/>
            <person name="Daniel R."/>
            <person name="Brune A."/>
        </authorList>
    </citation>
    <scope>NUCLEOTIDE SEQUENCE [LARGE SCALE GENOMIC DNA]</scope>
    <source>
        <strain evidence="1 2">Hf6</strain>
    </source>
</reference>
<evidence type="ECO:0000313" key="1">
    <source>
        <dbReference type="EMBL" id="WNY23405.1"/>
    </source>
</evidence>
<organism evidence="1 2">
    <name type="scientific">Methanimicrococcus hongohii</name>
    <dbReference type="NCBI Taxonomy" id="3028295"/>
    <lineage>
        <taxon>Archaea</taxon>
        <taxon>Methanobacteriati</taxon>
        <taxon>Methanobacteriota</taxon>
        <taxon>Stenosarchaea group</taxon>
        <taxon>Methanomicrobia</taxon>
        <taxon>Methanosarcinales</taxon>
        <taxon>Methanosarcinaceae</taxon>
        <taxon>Methanimicrococcus</taxon>
    </lineage>
</organism>